<protein>
    <submittedName>
        <fullName evidence="2">Uncharacterized protein</fullName>
    </submittedName>
</protein>
<name>A0A9D4D7P0_DREPO</name>
<comment type="caution">
    <text evidence="2">The sequence shown here is derived from an EMBL/GenBank/DDBJ whole genome shotgun (WGS) entry which is preliminary data.</text>
</comment>
<evidence type="ECO:0000313" key="3">
    <source>
        <dbReference type="Proteomes" id="UP000828390"/>
    </source>
</evidence>
<accession>A0A9D4D7P0</accession>
<evidence type="ECO:0000256" key="1">
    <source>
        <dbReference type="SAM" id="MobiDB-lite"/>
    </source>
</evidence>
<dbReference type="Proteomes" id="UP000828390">
    <property type="component" value="Unassembled WGS sequence"/>
</dbReference>
<keyword evidence="3" id="KW-1185">Reference proteome</keyword>
<reference evidence="2" key="1">
    <citation type="journal article" date="2019" name="bioRxiv">
        <title>The Genome of the Zebra Mussel, Dreissena polymorpha: A Resource for Invasive Species Research.</title>
        <authorList>
            <person name="McCartney M.A."/>
            <person name="Auch B."/>
            <person name="Kono T."/>
            <person name="Mallez S."/>
            <person name="Zhang Y."/>
            <person name="Obille A."/>
            <person name="Becker A."/>
            <person name="Abrahante J.E."/>
            <person name="Garbe J."/>
            <person name="Badalamenti J.P."/>
            <person name="Herman A."/>
            <person name="Mangelson H."/>
            <person name="Liachko I."/>
            <person name="Sullivan S."/>
            <person name="Sone E.D."/>
            <person name="Koren S."/>
            <person name="Silverstein K.A.T."/>
            <person name="Beckman K.B."/>
            <person name="Gohl D.M."/>
        </authorList>
    </citation>
    <scope>NUCLEOTIDE SEQUENCE</scope>
    <source>
        <strain evidence="2">Duluth1</strain>
        <tissue evidence="2">Whole animal</tissue>
    </source>
</reference>
<sequence>MSICENPVAGDRNGQPLLTGSHNRSGGVGIGGIRSHRPGNFRPNDRGRQHLALSA</sequence>
<proteinExistence type="predicted"/>
<feature type="region of interest" description="Disordered" evidence="1">
    <location>
        <begin position="1"/>
        <end position="55"/>
    </location>
</feature>
<dbReference type="AlphaFoldDB" id="A0A9D4D7P0"/>
<dbReference type="EMBL" id="JAIWYP010000011">
    <property type="protein sequence ID" value="KAH3740160.1"/>
    <property type="molecule type" value="Genomic_DNA"/>
</dbReference>
<organism evidence="2 3">
    <name type="scientific">Dreissena polymorpha</name>
    <name type="common">Zebra mussel</name>
    <name type="synonym">Mytilus polymorpha</name>
    <dbReference type="NCBI Taxonomy" id="45954"/>
    <lineage>
        <taxon>Eukaryota</taxon>
        <taxon>Metazoa</taxon>
        <taxon>Spiralia</taxon>
        <taxon>Lophotrochozoa</taxon>
        <taxon>Mollusca</taxon>
        <taxon>Bivalvia</taxon>
        <taxon>Autobranchia</taxon>
        <taxon>Heteroconchia</taxon>
        <taxon>Euheterodonta</taxon>
        <taxon>Imparidentia</taxon>
        <taxon>Neoheterodontei</taxon>
        <taxon>Myida</taxon>
        <taxon>Dreissenoidea</taxon>
        <taxon>Dreissenidae</taxon>
        <taxon>Dreissena</taxon>
    </lineage>
</organism>
<reference evidence="2" key="2">
    <citation type="submission" date="2020-11" db="EMBL/GenBank/DDBJ databases">
        <authorList>
            <person name="McCartney M.A."/>
            <person name="Auch B."/>
            <person name="Kono T."/>
            <person name="Mallez S."/>
            <person name="Becker A."/>
            <person name="Gohl D.M."/>
            <person name="Silverstein K.A.T."/>
            <person name="Koren S."/>
            <person name="Bechman K.B."/>
            <person name="Herman A."/>
            <person name="Abrahante J.E."/>
            <person name="Garbe J."/>
        </authorList>
    </citation>
    <scope>NUCLEOTIDE SEQUENCE</scope>
    <source>
        <strain evidence="2">Duluth1</strain>
        <tissue evidence="2">Whole animal</tissue>
    </source>
</reference>
<evidence type="ECO:0000313" key="2">
    <source>
        <dbReference type="EMBL" id="KAH3740160.1"/>
    </source>
</evidence>
<gene>
    <name evidence="2" type="ORF">DPMN_046855</name>
</gene>